<comment type="caution">
    <text evidence="8">The sequence shown here is derived from an EMBL/GenBank/DDBJ whole genome shotgun (WGS) entry which is preliminary data.</text>
</comment>
<evidence type="ECO:0000256" key="4">
    <source>
        <dbReference type="ARBA" id="ARBA00023136"/>
    </source>
</evidence>
<reference evidence="8" key="1">
    <citation type="journal article" date="2014" name="Int. J. Syst. Evol. Microbiol.">
        <title>Complete genome sequence of Corynebacterium casei LMG S-19264T (=DSM 44701T), isolated from a smear-ripened cheese.</title>
        <authorList>
            <consortium name="US DOE Joint Genome Institute (JGI-PGF)"/>
            <person name="Walter F."/>
            <person name="Albersmeier A."/>
            <person name="Kalinowski J."/>
            <person name="Ruckert C."/>
        </authorList>
    </citation>
    <scope>NUCLEOTIDE SEQUENCE</scope>
    <source>
        <strain evidence="8">CGMCC 4.7306</strain>
    </source>
</reference>
<dbReference type="GO" id="GO:0140359">
    <property type="term" value="F:ABC-type transporter activity"/>
    <property type="evidence" value="ECO:0007669"/>
    <property type="project" value="InterPro"/>
</dbReference>
<keyword evidence="3 6" id="KW-1133">Transmembrane helix</keyword>
<dbReference type="InterPro" id="IPR013525">
    <property type="entry name" value="ABC2_TM"/>
</dbReference>
<dbReference type="PANTHER" id="PTHR43229:SF2">
    <property type="entry name" value="NODULATION PROTEIN J"/>
    <property type="match status" value="1"/>
</dbReference>
<evidence type="ECO:0000259" key="7">
    <source>
        <dbReference type="Pfam" id="PF01061"/>
    </source>
</evidence>
<keyword evidence="9" id="KW-1185">Reference proteome</keyword>
<evidence type="ECO:0000313" key="8">
    <source>
        <dbReference type="EMBL" id="GGL68250.1"/>
    </source>
</evidence>
<feature type="transmembrane region" description="Helical" evidence="6">
    <location>
        <begin position="71"/>
        <end position="91"/>
    </location>
</feature>
<evidence type="ECO:0000256" key="5">
    <source>
        <dbReference type="ARBA" id="ARBA00023251"/>
    </source>
</evidence>
<dbReference type="InterPro" id="IPR051784">
    <property type="entry name" value="Nod_factor_ABC_transporter"/>
</dbReference>
<evidence type="ECO:0000256" key="1">
    <source>
        <dbReference type="ARBA" id="ARBA00004141"/>
    </source>
</evidence>
<evidence type="ECO:0000256" key="2">
    <source>
        <dbReference type="ARBA" id="ARBA00022692"/>
    </source>
</evidence>
<evidence type="ECO:0000313" key="9">
    <source>
        <dbReference type="Proteomes" id="UP000613840"/>
    </source>
</evidence>
<accession>A0A917SAL1</accession>
<reference evidence="8" key="2">
    <citation type="submission" date="2020-09" db="EMBL/GenBank/DDBJ databases">
        <authorList>
            <person name="Sun Q."/>
            <person name="Zhou Y."/>
        </authorList>
    </citation>
    <scope>NUCLEOTIDE SEQUENCE</scope>
    <source>
        <strain evidence="8">CGMCC 4.7306</strain>
    </source>
</reference>
<gene>
    <name evidence="8" type="ORF">GCM10011575_28490</name>
</gene>
<dbReference type="EMBL" id="BMMZ01000006">
    <property type="protein sequence ID" value="GGL68250.1"/>
    <property type="molecule type" value="Genomic_DNA"/>
</dbReference>
<feature type="domain" description="ABC-2 type transporter transmembrane" evidence="7">
    <location>
        <begin position="33"/>
        <end position="215"/>
    </location>
</feature>
<feature type="transmembrane region" description="Helical" evidence="6">
    <location>
        <begin position="42"/>
        <end position="59"/>
    </location>
</feature>
<feature type="transmembrane region" description="Helical" evidence="6">
    <location>
        <begin position="145"/>
        <end position="170"/>
    </location>
</feature>
<dbReference type="RefSeq" id="WP_188896017.1">
    <property type="nucleotide sequence ID" value="NZ_BMMZ01000006.1"/>
</dbReference>
<feature type="transmembrane region" description="Helical" evidence="6">
    <location>
        <begin position="232"/>
        <end position="253"/>
    </location>
</feature>
<comment type="subcellular location">
    <subcellularLocation>
        <location evidence="1">Membrane</location>
        <topology evidence="1">Multi-pass membrane protein</topology>
    </subcellularLocation>
</comment>
<keyword evidence="5" id="KW-0046">Antibiotic resistance</keyword>
<feature type="transmembrane region" description="Helical" evidence="6">
    <location>
        <begin position="118"/>
        <end position="139"/>
    </location>
</feature>
<keyword evidence="2 6" id="KW-0812">Transmembrane</keyword>
<dbReference type="Proteomes" id="UP000613840">
    <property type="component" value="Unassembled WGS sequence"/>
</dbReference>
<dbReference type="PIRSF" id="PIRSF006648">
    <property type="entry name" value="DrrB"/>
    <property type="match status" value="1"/>
</dbReference>
<name>A0A917SAL1_9ACTN</name>
<dbReference type="GO" id="GO:0043190">
    <property type="term" value="C:ATP-binding cassette (ABC) transporter complex"/>
    <property type="evidence" value="ECO:0007669"/>
    <property type="project" value="InterPro"/>
</dbReference>
<evidence type="ECO:0000256" key="6">
    <source>
        <dbReference type="SAM" id="Phobius"/>
    </source>
</evidence>
<proteinExistence type="predicted"/>
<dbReference type="AlphaFoldDB" id="A0A917SAL1"/>
<dbReference type="InterPro" id="IPR000412">
    <property type="entry name" value="ABC_2_transport"/>
</dbReference>
<sequence>MSQSTATGLDFSPAPGAAPASRRVISHGLTEARLLVRNGEQLLLALIIPIAIMVAARFLDSDLFGDQLAASVLALAVWSSAFTSVAIATGFERRYGVLERLAATPLGRTGLITGKASAVMIIVIGQLIILSAVGLAIGWRPHFSAATTGLAVVAVLLAITAFVSFALILAGRLRAEATLALANVIYVVLLIAGGLVIPASRFPGPLELVVRLLPTGALGEELRQASIGIIDGWPLLVLAIWAGLLIVLARKVFRWVG</sequence>
<organism evidence="8 9">
    <name type="scientific">Microlunatus endophyticus</name>
    <dbReference type="NCBI Taxonomy" id="1716077"/>
    <lineage>
        <taxon>Bacteria</taxon>
        <taxon>Bacillati</taxon>
        <taxon>Actinomycetota</taxon>
        <taxon>Actinomycetes</taxon>
        <taxon>Propionibacteriales</taxon>
        <taxon>Propionibacteriaceae</taxon>
        <taxon>Microlunatus</taxon>
    </lineage>
</organism>
<protein>
    <submittedName>
        <fullName evidence="8">Transport permease protein</fullName>
    </submittedName>
</protein>
<feature type="transmembrane region" description="Helical" evidence="6">
    <location>
        <begin position="177"/>
        <end position="197"/>
    </location>
</feature>
<evidence type="ECO:0000256" key="3">
    <source>
        <dbReference type="ARBA" id="ARBA00022989"/>
    </source>
</evidence>
<dbReference type="PANTHER" id="PTHR43229">
    <property type="entry name" value="NODULATION PROTEIN J"/>
    <property type="match status" value="1"/>
</dbReference>
<keyword evidence="4 6" id="KW-0472">Membrane</keyword>
<dbReference type="GO" id="GO:0046677">
    <property type="term" value="P:response to antibiotic"/>
    <property type="evidence" value="ECO:0007669"/>
    <property type="project" value="UniProtKB-KW"/>
</dbReference>
<dbReference type="Pfam" id="PF01061">
    <property type="entry name" value="ABC2_membrane"/>
    <property type="match status" value="1"/>
</dbReference>